<evidence type="ECO:0000256" key="4">
    <source>
        <dbReference type="ARBA" id="ARBA00022989"/>
    </source>
</evidence>
<name>A0A382KG36_9ZZZZ</name>
<keyword evidence="4 6" id="KW-1133">Transmembrane helix</keyword>
<organism evidence="7">
    <name type="scientific">marine metagenome</name>
    <dbReference type="NCBI Taxonomy" id="408172"/>
    <lineage>
        <taxon>unclassified sequences</taxon>
        <taxon>metagenomes</taxon>
        <taxon>ecological metagenomes</taxon>
    </lineage>
</organism>
<proteinExistence type="predicted"/>
<dbReference type="Pfam" id="PF13440">
    <property type="entry name" value="Polysacc_synt_3"/>
    <property type="match status" value="1"/>
</dbReference>
<feature type="transmembrane region" description="Helical" evidence="6">
    <location>
        <begin position="83"/>
        <end position="102"/>
    </location>
</feature>
<feature type="transmembrane region" description="Helical" evidence="6">
    <location>
        <begin position="122"/>
        <end position="143"/>
    </location>
</feature>
<reference evidence="7" key="1">
    <citation type="submission" date="2018-05" db="EMBL/GenBank/DDBJ databases">
        <authorList>
            <person name="Lanie J.A."/>
            <person name="Ng W.-L."/>
            <person name="Kazmierczak K.M."/>
            <person name="Andrzejewski T.M."/>
            <person name="Davidsen T.M."/>
            <person name="Wayne K.J."/>
            <person name="Tettelin H."/>
            <person name="Glass J.I."/>
            <person name="Rusch D."/>
            <person name="Podicherti R."/>
            <person name="Tsui H.-C.T."/>
            <person name="Winkler M.E."/>
        </authorList>
    </citation>
    <scope>NUCLEOTIDE SEQUENCE</scope>
</reference>
<dbReference type="AlphaFoldDB" id="A0A382KG36"/>
<evidence type="ECO:0000256" key="5">
    <source>
        <dbReference type="ARBA" id="ARBA00023136"/>
    </source>
</evidence>
<feature type="transmembrane region" description="Helical" evidence="6">
    <location>
        <begin position="150"/>
        <end position="174"/>
    </location>
</feature>
<comment type="subcellular location">
    <subcellularLocation>
        <location evidence="1">Cell membrane</location>
        <topology evidence="1">Multi-pass membrane protein</topology>
    </subcellularLocation>
</comment>
<dbReference type="PANTHER" id="PTHR30250:SF11">
    <property type="entry name" value="O-ANTIGEN TRANSPORTER-RELATED"/>
    <property type="match status" value="1"/>
</dbReference>
<feature type="transmembrane region" description="Helical" evidence="6">
    <location>
        <begin position="12"/>
        <end position="30"/>
    </location>
</feature>
<evidence type="ECO:0000256" key="1">
    <source>
        <dbReference type="ARBA" id="ARBA00004651"/>
    </source>
</evidence>
<sequence>MSRQIIKLIKQTLTYGLGNILTRFITFLLLPLFTNLLTPEEYGLATLIFVFLGFMNIIYHYGIDSAFLRSFGEAKDKDSKRRLFSTAIWLSLGTGFTFSLLIYTFSGSISAILLKDTQYVNIFRLAAGVLLFDSAAHVPFALLRMKEKAITFIIIKLINVVTTLGLNIYLIAIVKTGISGIFLSAFIASVITVIIVYSVTISSLRFNFSLKLVKDYLKFGLPFVPAGLASIMMETIDRYIIEHLKGTATVGLYSAGYKLGIFMLLITTAFNYAWQPFFLRIGDTKEAKPVFARVFTYYILGTLFVWITLSAFIHEIVRFKLF</sequence>
<keyword evidence="5 6" id="KW-0472">Membrane</keyword>
<evidence type="ECO:0000256" key="6">
    <source>
        <dbReference type="SAM" id="Phobius"/>
    </source>
</evidence>
<evidence type="ECO:0000313" key="7">
    <source>
        <dbReference type="EMBL" id="SVC23964.1"/>
    </source>
</evidence>
<feature type="transmembrane region" description="Helical" evidence="6">
    <location>
        <begin position="256"/>
        <end position="274"/>
    </location>
</feature>
<feature type="transmembrane region" description="Helical" evidence="6">
    <location>
        <begin position="295"/>
        <end position="313"/>
    </location>
</feature>
<accession>A0A382KG36</accession>
<gene>
    <name evidence="7" type="ORF">METZ01_LOCUS276818</name>
</gene>
<evidence type="ECO:0000256" key="2">
    <source>
        <dbReference type="ARBA" id="ARBA00022475"/>
    </source>
</evidence>
<keyword evidence="3 6" id="KW-0812">Transmembrane</keyword>
<dbReference type="EMBL" id="UINC01080742">
    <property type="protein sequence ID" value="SVC23964.1"/>
    <property type="molecule type" value="Genomic_DNA"/>
</dbReference>
<feature type="transmembrane region" description="Helical" evidence="6">
    <location>
        <begin position="180"/>
        <end position="204"/>
    </location>
</feature>
<dbReference type="GO" id="GO:0005886">
    <property type="term" value="C:plasma membrane"/>
    <property type="evidence" value="ECO:0007669"/>
    <property type="project" value="UniProtKB-SubCell"/>
</dbReference>
<evidence type="ECO:0000256" key="3">
    <source>
        <dbReference type="ARBA" id="ARBA00022692"/>
    </source>
</evidence>
<feature type="transmembrane region" description="Helical" evidence="6">
    <location>
        <begin position="216"/>
        <end position="236"/>
    </location>
</feature>
<keyword evidence="2" id="KW-1003">Cell membrane</keyword>
<evidence type="ECO:0008006" key="8">
    <source>
        <dbReference type="Google" id="ProtNLM"/>
    </source>
</evidence>
<dbReference type="InterPro" id="IPR050833">
    <property type="entry name" value="Poly_Biosynth_Transport"/>
</dbReference>
<feature type="non-terminal residue" evidence="7">
    <location>
        <position position="322"/>
    </location>
</feature>
<protein>
    <recommendedName>
        <fullName evidence="8">Polysaccharide biosynthesis protein C-terminal domain-containing protein</fullName>
    </recommendedName>
</protein>
<feature type="transmembrane region" description="Helical" evidence="6">
    <location>
        <begin position="42"/>
        <end position="62"/>
    </location>
</feature>
<dbReference type="PANTHER" id="PTHR30250">
    <property type="entry name" value="PST FAMILY PREDICTED COLANIC ACID TRANSPORTER"/>
    <property type="match status" value="1"/>
</dbReference>